<name>Q5B6Q7_EMENI</name>
<dbReference type="RefSeq" id="XP_661377.1">
    <property type="nucleotide sequence ID" value="XM_656285.2"/>
</dbReference>
<evidence type="ECO:0000256" key="4">
    <source>
        <dbReference type="ARBA" id="ARBA00023136"/>
    </source>
</evidence>
<dbReference type="eggNOG" id="ENOG502SDAI">
    <property type="taxonomic scope" value="Eukaryota"/>
</dbReference>
<dbReference type="OMA" id="PACSKTG"/>
<dbReference type="CDD" id="cd12087">
    <property type="entry name" value="TM_EGFR-like"/>
    <property type="match status" value="1"/>
</dbReference>
<dbReference type="InterPro" id="IPR051694">
    <property type="entry name" value="Immunoregulatory_rcpt-like"/>
</dbReference>
<keyword evidence="8" id="KW-1185">Reference proteome</keyword>
<evidence type="ECO:0000256" key="3">
    <source>
        <dbReference type="ARBA" id="ARBA00022989"/>
    </source>
</evidence>
<reference evidence="8" key="2">
    <citation type="journal article" date="2009" name="Fungal Genet. Biol.">
        <title>The 2008 update of the Aspergillus nidulans genome annotation: a community effort.</title>
        <authorList>
            <person name="Wortman J.R."/>
            <person name="Gilsenan J.M."/>
            <person name="Joardar V."/>
            <person name="Deegan J."/>
            <person name="Clutterbuck J."/>
            <person name="Andersen M.R."/>
            <person name="Archer D."/>
            <person name="Bencina M."/>
            <person name="Braus G."/>
            <person name="Coutinho P."/>
            <person name="von Dohren H."/>
            <person name="Doonan J."/>
            <person name="Driessen A.J."/>
            <person name="Durek P."/>
            <person name="Espeso E."/>
            <person name="Fekete E."/>
            <person name="Flipphi M."/>
            <person name="Estrada C.G."/>
            <person name="Geysens S."/>
            <person name="Goldman G."/>
            <person name="de Groot P.W."/>
            <person name="Hansen K."/>
            <person name="Harris S.D."/>
            <person name="Heinekamp T."/>
            <person name="Helmstaedt K."/>
            <person name="Henrissat B."/>
            <person name="Hofmann G."/>
            <person name="Homan T."/>
            <person name="Horio T."/>
            <person name="Horiuchi H."/>
            <person name="James S."/>
            <person name="Jones M."/>
            <person name="Karaffa L."/>
            <person name="Karanyi Z."/>
            <person name="Kato M."/>
            <person name="Keller N."/>
            <person name="Kelly D.E."/>
            <person name="Kiel J.A."/>
            <person name="Kim J.M."/>
            <person name="van der Klei I.J."/>
            <person name="Klis F.M."/>
            <person name="Kovalchuk A."/>
            <person name="Krasevec N."/>
            <person name="Kubicek C.P."/>
            <person name="Liu B."/>
            <person name="Maccabe A."/>
            <person name="Meyer V."/>
            <person name="Mirabito P."/>
            <person name="Miskei M."/>
            <person name="Mos M."/>
            <person name="Mullins J."/>
            <person name="Nelson D.R."/>
            <person name="Nielsen J."/>
            <person name="Oakley B.R."/>
            <person name="Osmani S.A."/>
            <person name="Pakula T."/>
            <person name="Paszewski A."/>
            <person name="Paulsen I."/>
            <person name="Pilsyk S."/>
            <person name="Pocsi I."/>
            <person name="Punt P.J."/>
            <person name="Ram A.F."/>
            <person name="Ren Q."/>
            <person name="Robellet X."/>
            <person name="Robson G."/>
            <person name="Seiboth B."/>
            <person name="van Solingen P."/>
            <person name="Specht T."/>
            <person name="Sun J."/>
            <person name="Taheri-Talesh N."/>
            <person name="Takeshita N."/>
            <person name="Ussery D."/>
            <person name="vanKuyk P.A."/>
            <person name="Visser H."/>
            <person name="van de Vondervoort P.J."/>
            <person name="de Vries R.P."/>
            <person name="Walton J."/>
            <person name="Xiang X."/>
            <person name="Xiong Y."/>
            <person name="Zeng A.P."/>
            <person name="Brandt B.W."/>
            <person name="Cornell M.J."/>
            <person name="van den Hondel C.A."/>
            <person name="Visser J."/>
            <person name="Oliver S.G."/>
            <person name="Turner G."/>
        </authorList>
    </citation>
    <scope>GENOME REANNOTATION</scope>
    <source>
        <strain evidence="8">FGSC A4 / ATCC 38163 / CBS 112.46 / NRRL 194 / M139</strain>
    </source>
</reference>
<dbReference type="KEGG" id="ani:ANIA_03773"/>
<protein>
    <submittedName>
        <fullName evidence="7">Uncharacterized protein</fullName>
    </submittedName>
</protein>
<dbReference type="GO" id="GO:0016020">
    <property type="term" value="C:membrane"/>
    <property type="evidence" value="ECO:0007669"/>
    <property type="project" value="UniProtKB-SubCell"/>
</dbReference>
<proteinExistence type="predicted"/>
<evidence type="ECO:0000256" key="6">
    <source>
        <dbReference type="SAM" id="Phobius"/>
    </source>
</evidence>
<dbReference type="PANTHER" id="PTHR15549:SF26">
    <property type="entry name" value="AXIAL BUDDING PATTERN PROTEIN 2-RELATED"/>
    <property type="match status" value="1"/>
</dbReference>
<organism evidence="7 8">
    <name type="scientific">Emericella nidulans (strain FGSC A4 / ATCC 38163 / CBS 112.46 / NRRL 194 / M139)</name>
    <name type="common">Aspergillus nidulans</name>
    <dbReference type="NCBI Taxonomy" id="227321"/>
    <lineage>
        <taxon>Eukaryota</taxon>
        <taxon>Fungi</taxon>
        <taxon>Dikarya</taxon>
        <taxon>Ascomycota</taxon>
        <taxon>Pezizomycotina</taxon>
        <taxon>Eurotiomycetes</taxon>
        <taxon>Eurotiomycetidae</taxon>
        <taxon>Eurotiales</taxon>
        <taxon>Aspergillaceae</taxon>
        <taxon>Aspergillus</taxon>
        <taxon>Aspergillus subgen. Nidulantes</taxon>
    </lineage>
</organism>
<evidence type="ECO:0000313" key="7">
    <source>
        <dbReference type="EMBL" id="CBF75417.1"/>
    </source>
</evidence>
<keyword evidence="2 6" id="KW-0812">Transmembrane</keyword>
<feature type="compositionally biased region" description="Polar residues" evidence="5">
    <location>
        <begin position="198"/>
        <end position="218"/>
    </location>
</feature>
<dbReference type="HOGENOM" id="CLU_066268_0_0_1"/>
<reference evidence="8" key="1">
    <citation type="journal article" date="2005" name="Nature">
        <title>Sequencing of Aspergillus nidulans and comparative analysis with A. fumigatus and A. oryzae.</title>
        <authorList>
            <person name="Galagan J.E."/>
            <person name="Calvo S.E."/>
            <person name="Cuomo C."/>
            <person name="Ma L.J."/>
            <person name="Wortman J.R."/>
            <person name="Batzoglou S."/>
            <person name="Lee S.I."/>
            <person name="Basturkmen M."/>
            <person name="Spevak C.C."/>
            <person name="Clutterbuck J."/>
            <person name="Kapitonov V."/>
            <person name="Jurka J."/>
            <person name="Scazzocchio C."/>
            <person name="Farman M."/>
            <person name="Butler J."/>
            <person name="Purcell S."/>
            <person name="Harris S."/>
            <person name="Braus G.H."/>
            <person name="Draht O."/>
            <person name="Busch S."/>
            <person name="D'Enfert C."/>
            <person name="Bouchier C."/>
            <person name="Goldman G.H."/>
            <person name="Bell-Pedersen D."/>
            <person name="Griffiths-Jones S."/>
            <person name="Doonan J.H."/>
            <person name="Yu J."/>
            <person name="Vienken K."/>
            <person name="Pain A."/>
            <person name="Freitag M."/>
            <person name="Selker E.U."/>
            <person name="Archer D.B."/>
            <person name="Penalva M.A."/>
            <person name="Oakley B.R."/>
            <person name="Momany M."/>
            <person name="Tanaka T."/>
            <person name="Kumagai T."/>
            <person name="Asai K."/>
            <person name="Machida M."/>
            <person name="Nierman W.C."/>
            <person name="Denning D.W."/>
            <person name="Caddick M."/>
            <person name="Hynes M."/>
            <person name="Paoletti M."/>
            <person name="Fischer R."/>
            <person name="Miller B."/>
            <person name="Dyer P."/>
            <person name="Sachs M.S."/>
            <person name="Osmani S.A."/>
            <person name="Birren B.W."/>
        </authorList>
    </citation>
    <scope>NUCLEOTIDE SEQUENCE [LARGE SCALE GENOMIC DNA]</scope>
    <source>
        <strain evidence="8">FGSC A4 / ATCC 38163 / CBS 112.46 / NRRL 194 / M139</strain>
    </source>
</reference>
<keyword evidence="3 6" id="KW-1133">Transmembrane helix</keyword>
<dbReference type="VEuPathDB" id="FungiDB:AN3773"/>
<dbReference type="AlphaFoldDB" id="Q5B6Q7"/>
<feature type="compositionally biased region" description="Gly residues" evidence="5">
    <location>
        <begin position="177"/>
        <end position="187"/>
    </location>
</feature>
<evidence type="ECO:0000256" key="1">
    <source>
        <dbReference type="ARBA" id="ARBA00004167"/>
    </source>
</evidence>
<dbReference type="GeneID" id="2873195"/>
<sequence length="295" mass="31087">MSSDDSDCTSGSENCHFSCPSGGTWYVCPEAPFFVGCCSSDPCTNTDSNSTNPCPDVYAASFDGSIYDSIRPNTCIDESNDNWYTCNFTQPRFMGCCSINPCANGTCPHENVLPAAWSQSRGDQYELFLDEASSTDGGDGGLSGGAIAGIVIGAVAGLVLLLAAFWFWRKKRRGTDGKGGYAPGHGTGPATEGEYGYQQPTSPYQDSHFSSPGQTTISAGVKYPSGSTFSPSLSPPMPSEGGRPISEISGSDEHFRHQSGPNHGLGVFAKPDPIPELDSAAKPPEVHELDGFSRS</sequence>
<dbReference type="PANTHER" id="PTHR15549">
    <property type="entry name" value="PAIRED IMMUNOGLOBULIN-LIKE TYPE 2 RECEPTOR"/>
    <property type="match status" value="1"/>
</dbReference>
<feature type="region of interest" description="Disordered" evidence="5">
    <location>
        <begin position="175"/>
        <end position="295"/>
    </location>
</feature>
<evidence type="ECO:0000313" key="8">
    <source>
        <dbReference type="Proteomes" id="UP000000560"/>
    </source>
</evidence>
<dbReference type="GO" id="GO:0071944">
    <property type="term" value="C:cell periphery"/>
    <property type="evidence" value="ECO:0007669"/>
    <property type="project" value="UniProtKB-ARBA"/>
</dbReference>
<evidence type="ECO:0000256" key="5">
    <source>
        <dbReference type="SAM" id="MobiDB-lite"/>
    </source>
</evidence>
<dbReference type="Proteomes" id="UP000000560">
    <property type="component" value="Chromosome II"/>
</dbReference>
<gene>
    <name evidence="7" type="ORF">ANIA_03773</name>
</gene>
<accession>Q5B6Q7</accession>
<comment type="subcellular location">
    <subcellularLocation>
        <location evidence="1">Membrane</location>
        <topology evidence="1">Single-pass membrane protein</topology>
    </subcellularLocation>
</comment>
<dbReference type="InParanoid" id="Q5B6Q7"/>
<evidence type="ECO:0000256" key="2">
    <source>
        <dbReference type="ARBA" id="ARBA00022692"/>
    </source>
</evidence>
<dbReference type="OrthoDB" id="3692311at2759"/>
<accession>C8V722</accession>
<feature type="compositionally biased region" description="Basic and acidic residues" evidence="5">
    <location>
        <begin position="284"/>
        <end position="295"/>
    </location>
</feature>
<keyword evidence="4 6" id="KW-0472">Membrane</keyword>
<dbReference type="EMBL" id="BN001302">
    <property type="protein sequence ID" value="CBF75417.1"/>
    <property type="molecule type" value="Genomic_DNA"/>
</dbReference>
<feature type="transmembrane region" description="Helical" evidence="6">
    <location>
        <begin position="146"/>
        <end position="168"/>
    </location>
</feature>